<dbReference type="SMART" id="SM00499">
    <property type="entry name" value="AAI"/>
    <property type="match status" value="1"/>
</dbReference>
<reference evidence="7" key="2">
    <citation type="submission" date="2017-02" db="EMBL/GenBank/DDBJ databases">
        <title>Sunflower complete genome.</title>
        <authorList>
            <person name="Langlade N."/>
            <person name="Munos S."/>
        </authorList>
    </citation>
    <scope>NUCLEOTIDE SEQUENCE [LARGE SCALE GENOMIC DNA]</scope>
    <source>
        <tissue evidence="7">Leaves</tissue>
    </source>
</reference>
<dbReference type="Proteomes" id="UP000215914">
    <property type="component" value="Chromosome 15"/>
</dbReference>
<dbReference type="Gramene" id="mRNA:HanXRQr2_Chr15g0671951">
    <property type="protein sequence ID" value="mRNA:HanXRQr2_Chr15g0671951"/>
    <property type="gene ID" value="HanXRQr2_Chr15g0671951"/>
</dbReference>
<dbReference type="Gene3D" id="1.10.110.10">
    <property type="entry name" value="Plant lipid-transfer and hydrophobic proteins"/>
    <property type="match status" value="1"/>
</dbReference>
<dbReference type="Pfam" id="PF00234">
    <property type="entry name" value="Tryp_alpha_amyl"/>
    <property type="match status" value="1"/>
</dbReference>
<comment type="similarity">
    <text evidence="1 4">Belongs to the plant LTP family.</text>
</comment>
<evidence type="ECO:0000256" key="4">
    <source>
        <dbReference type="RuleBase" id="RU000628"/>
    </source>
</evidence>
<evidence type="ECO:0000313" key="8">
    <source>
        <dbReference type="Proteomes" id="UP000215914"/>
    </source>
</evidence>
<dbReference type="PANTHER" id="PTHR33076">
    <property type="entry name" value="NON-SPECIFIC LIPID-TRANSFER PROTEIN 2-RELATED"/>
    <property type="match status" value="1"/>
</dbReference>
<proteinExistence type="inferred from homology"/>
<keyword evidence="3 4" id="KW-0446">Lipid-binding</keyword>
<comment type="function">
    <text evidence="4">Plant non-specific lipid-transfer proteins transfer phospholipids as well as galactolipids across membranes. May play a role in wax or cutin deposition in the cell walls of expanding epidermal cells and certain secretory tissues.</text>
</comment>
<feature type="domain" description="Bifunctional inhibitor/plant lipid transfer protein/seed storage helical" evidence="5">
    <location>
        <begin position="50"/>
        <end position="134"/>
    </location>
</feature>
<evidence type="ECO:0000256" key="1">
    <source>
        <dbReference type="ARBA" id="ARBA00009748"/>
    </source>
</evidence>
<dbReference type="SUPFAM" id="SSF47699">
    <property type="entry name" value="Bifunctional inhibitor/lipid-transfer protein/seed storage 2S albumin"/>
    <property type="match status" value="1"/>
</dbReference>
<dbReference type="PROSITE" id="PS00597">
    <property type="entry name" value="PLANT_LTP"/>
    <property type="match status" value="1"/>
</dbReference>
<evidence type="ECO:0000313" key="6">
    <source>
        <dbReference type="EMBL" id="KAF5762700.1"/>
    </source>
</evidence>
<dbReference type="EMBL" id="CM007904">
    <property type="protein sequence ID" value="OTF93646.1"/>
    <property type="molecule type" value="Genomic_DNA"/>
</dbReference>
<dbReference type="PRINTS" id="PR00382">
    <property type="entry name" value="LIPIDTRNSFER"/>
</dbReference>
<sequence length="138" mass="14932">MESSITFPHIKAKHIRNHTSCFTMMMMKKVLCIMMICMVVAAPYAAALTCGDVNSKLTPCLNYLKHGGKVPVPCCKGVKGLNAAAKTTAEKKTACGCMKKAYKHLSGIKEDNAVALPKKCGVSIPYKISPHTDCNKIK</sequence>
<dbReference type="OMA" id="HIKAKHI"/>
<dbReference type="InterPro" id="IPR036312">
    <property type="entry name" value="Bifun_inhib/LTP/seed_sf"/>
</dbReference>
<dbReference type="AlphaFoldDB" id="A0A251S451"/>
<organism evidence="7 8">
    <name type="scientific">Helianthus annuus</name>
    <name type="common">Common sunflower</name>
    <dbReference type="NCBI Taxonomy" id="4232"/>
    <lineage>
        <taxon>Eukaryota</taxon>
        <taxon>Viridiplantae</taxon>
        <taxon>Streptophyta</taxon>
        <taxon>Embryophyta</taxon>
        <taxon>Tracheophyta</taxon>
        <taxon>Spermatophyta</taxon>
        <taxon>Magnoliopsida</taxon>
        <taxon>eudicotyledons</taxon>
        <taxon>Gunneridae</taxon>
        <taxon>Pentapetalae</taxon>
        <taxon>asterids</taxon>
        <taxon>campanulids</taxon>
        <taxon>Asterales</taxon>
        <taxon>Asteraceae</taxon>
        <taxon>Asteroideae</taxon>
        <taxon>Heliantheae alliance</taxon>
        <taxon>Heliantheae</taxon>
        <taxon>Helianthus</taxon>
    </lineage>
</organism>
<dbReference type="InParanoid" id="A0A251S451"/>
<dbReference type="GO" id="GO:0006869">
    <property type="term" value="P:lipid transport"/>
    <property type="evidence" value="ECO:0007669"/>
    <property type="project" value="InterPro"/>
</dbReference>
<dbReference type="EMBL" id="MNCJ02000330">
    <property type="protein sequence ID" value="KAF5762700.1"/>
    <property type="molecule type" value="Genomic_DNA"/>
</dbReference>
<dbReference type="CDD" id="cd01960">
    <property type="entry name" value="nsLTP1"/>
    <property type="match status" value="1"/>
</dbReference>
<accession>A0A251S451</accession>
<keyword evidence="2 4" id="KW-0813">Transport</keyword>
<dbReference type="InterPro" id="IPR016140">
    <property type="entry name" value="Bifunc_inhib/LTP/seed_store"/>
</dbReference>
<reference evidence="6 8" key="1">
    <citation type="journal article" date="2017" name="Nature">
        <title>The sunflower genome provides insights into oil metabolism, flowering and Asterid evolution.</title>
        <authorList>
            <person name="Badouin H."/>
            <person name="Gouzy J."/>
            <person name="Grassa C.J."/>
            <person name="Murat F."/>
            <person name="Staton S.E."/>
            <person name="Cottret L."/>
            <person name="Lelandais-Briere C."/>
            <person name="Owens G.L."/>
            <person name="Carrere S."/>
            <person name="Mayjonade B."/>
            <person name="Legrand L."/>
            <person name="Gill N."/>
            <person name="Kane N.C."/>
            <person name="Bowers J.E."/>
            <person name="Hubner S."/>
            <person name="Bellec A."/>
            <person name="Berard A."/>
            <person name="Berges H."/>
            <person name="Blanchet N."/>
            <person name="Boniface M.C."/>
            <person name="Brunel D."/>
            <person name="Catrice O."/>
            <person name="Chaidir N."/>
            <person name="Claudel C."/>
            <person name="Donnadieu C."/>
            <person name="Faraut T."/>
            <person name="Fievet G."/>
            <person name="Helmstetter N."/>
            <person name="King M."/>
            <person name="Knapp S.J."/>
            <person name="Lai Z."/>
            <person name="Le Paslier M.C."/>
            <person name="Lippi Y."/>
            <person name="Lorenzon L."/>
            <person name="Mandel J.R."/>
            <person name="Marage G."/>
            <person name="Marchand G."/>
            <person name="Marquand E."/>
            <person name="Bret-Mestries E."/>
            <person name="Morien E."/>
            <person name="Nambeesan S."/>
            <person name="Nguyen T."/>
            <person name="Pegot-Espagnet P."/>
            <person name="Pouilly N."/>
            <person name="Raftis F."/>
            <person name="Sallet E."/>
            <person name="Schiex T."/>
            <person name="Thomas J."/>
            <person name="Vandecasteele C."/>
            <person name="Vares D."/>
            <person name="Vear F."/>
            <person name="Vautrin S."/>
            <person name="Crespi M."/>
            <person name="Mangin B."/>
            <person name="Burke J.M."/>
            <person name="Salse J."/>
            <person name="Munos S."/>
            <person name="Vincourt P."/>
            <person name="Rieseberg L.H."/>
            <person name="Langlade N.B."/>
        </authorList>
    </citation>
    <scope>NUCLEOTIDE SEQUENCE [LARGE SCALE GENOMIC DNA]</scope>
    <source>
        <strain evidence="8">cv. SF193</strain>
        <tissue evidence="6">Leaves</tissue>
    </source>
</reference>
<name>A0A251S451_HELAN</name>
<protein>
    <recommendedName>
        <fullName evidence="4">Non-specific lipid-transfer protein</fullName>
    </recommendedName>
</protein>
<gene>
    <name evidence="7" type="ORF">HannXRQ_Chr15g0463591</name>
    <name evidence="6" type="ORF">HanXRQr2_Chr15g0671951</name>
</gene>
<dbReference type="FunCoup" id="A0A251S451">
    <property type="interactions" value="1972"/>
</dbReference>
<evidence type="ECO:0000256" key="2">
    <source>
        <dbReference type="ARBA" id="ARBA00022448"/>
    </source>
</evidence>
<dbReference type="InterPro" id="IPR000528">
    <property type="entry name" value="Plant_nsLTP"/>
</dbReference>
<keyword evidence="8" id="KW-1185">Reference proteome</keyword>
<evidence type="ECO:0000256" key="3">
    <source>
        <dbReference type="ARBA" id="ARBA00023121"/>
    </source>
</evidence>
<reference evidence="6" key="3">
    <citation type="submission" date="2020-06" db="EMBL/GenBank/DDBJ databases">
        <title>Helianthus annuus Genome sequencing and assembly Release 2.</title>
        <authorList>
            <person name="Gouzy J."/>
            <person name="Langlade N."/>
            <person name="Munos S."/>
        </authorList>
    </citation>
    <scope>NUCLEOTIDE SEQUENCE</scope>
    <source>
        <tissue evidence="6">Leaves</tissue>
    </source>
</reference>
<evidence type="ECO:0000313" key="7">
    <source>
        <dbReference type="EMBL" id="OTF93646.1"/>
    </source>
</evidence>
<dbReference type="GO" id="GO:0008289">
    <property type="term" value="F:lipid binding"/>
    <property type="evidence" value="ECO:0007669"/>
    <property type="project" value="UniProtKB-KW"/>
</dbReference>
<evidence type="ECO:0000259" key="5">
    <source>
        <dbReference type="SMART" id="SM00499"/>
    </source>
</evidence>